<dbReference type="InterPro" id="IPR029054">
    <property type="entry name" value="dUTPase-like"/>
</dbReference>
<dbReference type="PANTHER" id="PTHR11241">
    <property type="entry name" value="DEOXYURIDINE 5'-TRIPHOSPHATE NUCLEOTIDOHYDROLASE"/>
    <property type="match status" value="1"/>
</dbReference>
<dbReference type="EC" id="3.6.1.23" evidence="5"/>
<evidence type="ECO:0000256" key="2">
    <source>
        <dbReference type="ARBA" id="ARBA00006581"/>
    </source>
</evidence>
<dbReference type="SUPFAM" id="SSF51283">
    <property type="entry name" value="dUTPase-like"/>
    <property type="match status" value="1"/>
</dbReference>
<accession>A0AAD1VZ39</accession>
<dbReference type="Pfam" id="PF00692">
    <property type="entry name" value="dUTPase"/>
    <property type="match status" value="1"/>
</dbReference>
<reference evidence="7" key="1">
    <citation type="submission" date="2022-03" db="EMBL/GenBank/DDBJ databases">
        <authorList>
            <person name="Alioto T."/>
            <person name="Alioto T."/>
            <person name="Gomez Garrido J."/>
        </authorList>
    </citation>
    <scope>NUCLEOTIDE SEQUENCE</scope>
</reference>
<comment type="pathway">
    <text evidence="1 5">Pyrimidine metabolism; dUMP biosynthesis; dUMP from dCTP (dUTP route): step 2/2.</text>
</comment>
<keyword evidence="4 5" id="KW-0546">Nucleotide metabolism</keyword>
<dbReference type="EMBL" id="OW240914">
    <property type="protein sequence ID" value="CAH2274373.1"/>
    <property type="molecule type" value="Genomic_DNA"/>
</dbReference>
<dbReference type="NCBIfam" id="TIGR00576">
    <property type="entry name" value="dut"/>
    <property type="match status" value="1"/>
</dbReference>
<feature type="domain" description="dUTPase-like" evidence="6">
    <location>
        <begin position="73"/>
        <end position="198"/>
    </location>
</feature>
<dbReference type="InterPro" id="IPR008181">
    <property type="entry name" value="dUTPase"/>
</dbReference>
<keyword evidence="8" id="KW-1185">Reference proteome</keyword>
<evidence type="ECO:0000313" key="7">
    <source>
        <dbReference type="EMBL" id="CAH2274373.1"/>
    </source>
</evidence>
<dbReference type="AlphaFoldDB" id="A0AAD1VZ39"/>
<proteinExistence type="inferred from homology"/>
<evidence type="ECO:0000256" key="1">
    <source>
        <dbReference type="ARBA" id="ARBA00005142"/>
    </source>
</evidence>
<comment type="catalytic activity">
    <reaction evidence="5">
        <text>dUTP + H2O = dUMP + diphosphate + H(+)</text>
        <dbReference type="Rhea" id="RHEA:10248"/>
        <dbReference type="ChEBI" id="CHEBI:15377"/>
        <dbReference type="ChEBI" id="CHEBI:15378"/>
        <dbReference type="ChEBI" id="CHEBI:33019"/>
        <dbReference type="ChEBI" id="CHEBI:61555"/>
        <dbReference type="ChEBI" id="CHEBI:246422"/>
        <dbReference type="EC" id="3.6.1.23"/>
    </reaction>
</comment>
<keyword evidence="3 5" id="KW-0378">Hydrolase</keyword>
<evidence type="ECO:0000256" key="4">
    <source>
        <dbReference type="ARBA" id="ARBA00023080"/>
    </source>
</evidence>
<protein>
    <recommendedName>
        <fullName evidence="5">Deoxyuridine 5'-triphosphate nucleotidohydrolase</fullName>
        <shortName evidence="5">dUTPase</shortName>
        <ecNumber evidence="5">3.6.1.23</ecNumber>
    </recommendedName>
    <alternativeName>
        <fullName evidence="5">dUTP pyrophosphatase</fullName>
    </alternativeName>
</protein>
<dbReference type="InterPro" id="IPR033704">
    <property type="entry name" value="dUTPase_trimeric"/>
</dbReference>
<dbReference type="NCBIfam" id="NF001862">
    <property type="entry name" value="PRK00601.1"/>
    <property type="match status" value="1"/>
</dbReference>
<dbReference type="Proteomes" id="UP001295444">
    <property type="component" value="Chromosome 03"/>
</dbReference>
<dbReference type="CDD" id="cd07557">
    <property type="entry name" value="trimeric_dUTPase"/>
    <property type="match status" value="1"/>
</dbReference>
<comment type="cofactor">
    <cofactor evidence="5">
        <name>Mg(2+)</name>
        <dbReference type="ChEBI" id="CHEBI:18420"/>
    </cofactor>
</comment>
<evidence type="ECO:0000313" key="8">
    <source>
        <dbReference type="Proteomes" id="UP001295444"/>
    </source>
</evidence>
<evidence type="ECO:0000256" key="5">
    <source>
        <dbReference type="RuleBase" id="RU367024"/>
    </source>
</evidence>
<dbReference type="GO" id="GO:0004170">
    <property type="term" value="F:dUTP diphosphatase activity"/>
    <property type="evidence" value="ECO:0007669"/>
    <property type="project" value="UniProtKB-UniRule"/>
</dbReference>
<comment type="similarity">
    <text evidence="2 5">Belongs to the dUTPase family.</text>
</comment>
<organism evidence="7 8">
    <name type="scientific">Pelobates cultripes</name>
    <name type="common">Western spadefoot toad</name>
    <dbReference type="NCBI Taxonomy" id="61616"/>
    <lineage>
        <taxon>Eukaryota</taxon>
        <taxon>Metazoa</taxon>
        <taxon>Chordata</taxon>
        <taxon>Craniata</taxon>
        <taxon>Vertebrata</taxon>
        <taxon>Euteleostomi</taxon>
        <taxon>Amphibia</taxon>
        <taxon>Batrachia</taxon>
        <taxon>Anura</taxon>
        <taxon>Pelobatoidea</taxon>
        <taxon>Pelobatidae</taxon>
        <taxon>Pelobates</taxon>
    </lineage>
</organism>
<dbReference type="InterPro" id="IPR036157">
    <property type="entry name" value="dUTPase-like_sf"/>
</dbReference>
<dbReference type="PANTHER" id="PTHR11241:SF0">
    <property type="entry name" value="DEOXYURIDINE 5'-TRIPHOSPHATE NUCLEOTIDOHYDROLASE"/>
    <property type="match status" value="1"/>
</dbReference>
<dbReference type="Gene3D" id="2.70.40.10">
    <property type="match status" value="1"/>
</dbReference>
<gene>
    <name evidence="7" type="ORF">PECUL_23A001568</name>
</gene>
<comment type="function">
    <text evidence="5">Involved in nucleotide metabolism via production of dUMP, the immediate precursor of thymidine nucleotides, and decreases the intracellular concentration of dUTP so that uracil cannot be incorporated into DNA.</text>
</comment>
<keyword evidence="5" id="KW-0479">Metal-binding</keyword>
<sequence length="252" mass="27585">MNGILKSTLKKLSSEGDGYGQWRDNLSEALQIINNRPITESLTPLMRMLTPNLVVSTLKMETIMYWKMHQDAQPPYRGSPAAAGLDLYALEAIVIAPGQVKMIPTGIGCKILEGHYGQLATRSSFALKGAVVIGGVIDSDYQGEIKILMINLGPNPLIIAKGERAAQMLLIPIYLLELREGEAPTELTVRGDKGFGSTNTVNVGAKIWVQNVQGPPSPAEVIAVGKDRTLLIMRPGVEKWEYVPQEKCYLRE</sequence>
<dbReference type="GO" id="GO:0000287">
    <property type="term" value="F:magnesium ion binding"/>
    <property type="evidence" value="ECO:0007669"/>
    <property type="project" value="UniProtKB-UniRule"/>
</dbReference>
<keyword evidence="5" id="KW-0460">Magnesium</keyword>
<dbReference type="GO" id="GO:0046081">
    <property type="term" value="P:dUTP catabolic process"/>
    <property type="evidence" value="ECO:0007669"/>
    <property type="project" value="UniProtKB-UniRule"/>
</dbReference>
<name>A0AAD1VZ39_PELCU</name>
<evidence type="ECO:0000259" key="6">
    <source>
        <dbReference type="Pfam" id="PF00692"/>
    </source>
</evidence>
<evidence type="ECO:0000256" key="3">
    <source>
        <dbReference type="ARBA" id="ARBA00022801"/>
    </source>
</evidence>
<dbReference type="GO" id="GO:0006226">
    <property type="term" value="P:dUMP biosynthetic process"/>
    <property type="evidence" value="ECO:0007669"/>
    <property type="project" value="UniProtKB-UniRule"/>
</dbReference>